<feature type="coiled-coil region" evidence="1">
    <location>
        <begin position="284"/>
        <end position="311"/>
    </location>
</feature>
<evidence type="ECO:0000313" key="3">
    <source>
        <dbReference type="EMBL" id="CCO15578.1"/>
    </source>
</evidence>
<feature type="region of interest" description="Disordered" evidence="2">
    <location>
        <begin position="1"/>
        <end position="34"/>
    </location>
</feature>
<dbReference type="EMBL" id="FO082276">
    <property type="protein sequence ID" value="CCO15578.1"/>
    <property type="molecule type" value="Genomic_DNA"/>
</dbReference>
<dbReference type="Proteomes" id="UP000198341">
    <property type="component" value="Chromosome 3"/>
</dbReference>
<feature type="compositionally biased region" description="Low complexity" evidence="2">
    <location>
        <begin position="1800"/>
        <end position="1810"/>
    </location>
</feature>
<reference evidence="3 4" key="1">
    <citation type="submission" date="2011-10" db="EMBL/GenBank/DDBJ databases">
        <authorList>
            <person name="Genoscope - CEA"/>
        </authorList>
    </citation>
    <scope>NUCLEOTIDE SEQUENCE [LARGE SCALE GENOMIC DNA]</scope>
    <source>
        <strain evidence="3 4">RCC 1105</strain>
    </source>
</reference>
<dbReference type="KEGG" id="bpg:Bathy03g01870"/>
<accession>K8F224</accession>
<dbReference type="GeneID" id="19016725"/>
<sequence length="1848" mass="203331">MVVFEAEAFPPPREHHDEDRPDDEEESPSFISRTTTKLAHDLSSIRLRALQSLHFKVKFNLVPLLEVTANDALLEILITNHALLLEDSEEGKQFSGGGGGEVNDGFDEDDKRSNSNSFKRSPVVAILTTVVRKSTKRELKIFQRTMRKIKGEATLRRIAADCKLIEGKEWMSEEIDAYFKAKRRAMVMQSLGNDDFSGGEDEDEDPSSSSRREAAAASSRESFNAKEEEIRRRLKRYENEELRTSTRSEQTVTVNKIPEVPRMVKCVSSDGSFGRKLVSRRRVRRRHIDANEEKKNEYDILRKRLTQYERTLKTTTNVDVLVGVLRALRENILNDWGVQAFALANPEGGIVRSACDILVSSSNSNSNSAAGDDVGAEDFLNLDRSVVSLKREALLFLADVALGLKSELYENRSDGLGLSATAIEIYDDDDVRFDYAVSTRRREVIFSQGGEHHAGRDGNDVMLDGDEKMYYYHSVHALPIAHAIAEAFIALARYPSLCGETCELFERCFLECDVLELASIDANTNGAHPSSLVRLKGYLRAWNVSGARSVGDSGANALCFITSEKLARFAKGFSVVVGKSKKKFNTIDDIYEDADEEEEGAILRVNDALIESCVEGLDQSDSHEDAHCLLDAMFIMRALGGGDCLLKSLASTRQSIAGIWERFLLVKPKTVKDTALWSRMLRLLCGCLSSSSISGADVEEKEHAIRFLAYAVAKVGAHACRRGLLDTKKSRAYDHNEMGENVDPNIVSKNTAVEDSRPVWLKHPIAIERELERSGDASGVRRLTFQEVLRDVCDCLEALLRVSSNASLNAVDVFAKSDEFAMTLSDALKNPKRSVEYGSLVACCDSIYALAAMTKRTSKRKMLHTDALCESCLPELLRVVERTATSIVTHFDKSRSSSIFDDACGGESLLESSLLAVIEVCENASSPSIWAEKFDANFENTSNILLSLVARTSSADSVASSKAPRCAALIFDLVAMLSAAFLDDSQNAAKAIASCQRVREIVFASTWFDCACLLAIDKSNASIARYRAAVCVAQILSSVAKDETSLFDAEVPSLDPGSNHNGGRVSIISLLSRRKLWITFARILEEPVGTDALVARGVSSAMVACARVDVVTAKESFSEFNMCLKNWLRPRKKKAATEGEVHMHRCAASANMSKLLGLFIVGERLNTDDYDSDYALKARPNSPLFYALFDVLKSAQSRGARAKLSAGELRAASSAALAIAAMLDGEYNNSLSAAADDGVKTNNLGEENARGELCEATCALLEMSLVTTSTVSSSSQGLFALIATMFSCERASRDALTFDPEDEDDGGDEMPPKTPPLIDIENDGHEETAANASNEGAHLPIGARLSRVLSRAFTPRITRGGIDVDYVKENDLYVTVASAFQNVLAHCASAKFEMIRSGSLELVLKRVLSENIDTGGIALCLRVLQHASFSAATFDEENDNEGEEALEEEHASSIKIREAAAMVKNATLLKYNGVLVFEKLFSLLFTPGRSTDSALTLSNRVKIELRDAYLAAVTNFILESDEFKRCICTASKNSGETSIFNRLVSLLFREKEKTTRLRDPLSFAEEKFIPSITMARGVKLLSSLSTFSLTRAQLSRSVFIEKCCEMIARFSISGTASTKNRSRVDLKIECDAAIDALCVLSGSDEDGAKLLLRSCKINIIGLLVDCYEHADNIFDETVHDENEIDDADDDEKDEDEATPSSFLLTKRKLLLLFHNLSFAGDVAKAHFCAKTKSLDVLIESIENSFDAESALLGSAALLSLARRGARVLAALRRGDREERLRRCSRVLGERVAFLNASSTSSLSSSNTLHNRSARKERRRRKEFKMLAGALKRLREILKAFEHSESSLS</sequence>
<evidence type="ECO:0000313" key="4">
    <source>
        <dbReference type="Proteomes" id="UP000198341"/>
    </source>
</evidence>
<evidence type="ECO:0000256" key="1">
    <source>
        <dbReference type="SAM" id="Coils"/>
    </source>
</evidence>
<dbReference type="STRING" id="41875.K8F224"/>
<protein>
    <submittedName>
        <fullName evidence="3">Uncharacterized protein</fullName>
    </submittedName>
</protein>
<dbReference type="RefSeq" id="XP_007514141.1">
    <property type="nucleotide sequence ID" value="XM_007514079.1"/>
</dbReference>
<name>K8F224_9CHLO</name>
<gene>
    <name evidence="3" type="ORF">Bathy03g01870</name>
</gene>
<feature type="compositionally biased region" description="Acidic residues" evidence="2">
    <location>
        <begin position="197"/>
        <end position="206"/>
    </location>
</feature>
<keyword evidence="1" id="KW-0175">Coiled coil</keyword>
<keyword evidence="4" id="KW-1185">Reference proteome</keyword>
<organism evidence="3 4">
    <name type="scientific">Bathycoccus prasinos</name>
    <dbReference type="NCBI Taxonomy" id="41875"/>
    <lineage>
        <taxon>Eukaryota</taxon>
        <taxon>Viridiplantae</taxon>
        <taxon>Chlorophyta</taxon>
        <taxon>Mamiellophyceae</taxon>
        <taxon>Mamiellales</taxon>
        <taxon>Bathycoccaceae</taxon>
        <taxon>Bathycoccus</taxon>
    </lineage>
</organism>
<proteinExistence type="predicted"/>
<feature type="region of interest" description="Disordered" evidence="2">
    <location>
        <begin position="1800"/>
        <end position="1819"/>
    </location>
</feature>
<evidence type="ECO:0000256" key="2">
    <source>
        <dbReference type="SAM" id="MobiDB-lite"/>
    </source>
</evidence>
<feature type="region of interest" description="Disordered" evidence="2">
    <location>
        <begin position="90"/>
        <end position="117"/>
    </location>
</feature>
<feature type="region of interest" description="Disordered" evidence="2">
    <location>
        <begin position="191"/>
        <end position="227"/>
    </location>
</feature>